<feature type="region of interest" description="Disordered" evidence="1">
    <location>
        <begin position="1"/>
        <end position="22"/>
    </location>
</feature>
<protein>
    <submittedName>
        <fullName evidence="2">Uncharacterized protein</fullName>
    </submittedName>
</protein>
<reference evidence="2" key="1">
    <citation type="submission" date="2023-07" db="EMBL/GenBank/DDBJ databases">
        <authorList>
            <consortium name="AG Swart"/>
            <person name="Singh M."/>
            <person name="Singh A."/>
            <person name="Seah K."/>
            <person name="Emmerich C."/>
        </authorList>
    </citation>
    <scope>NUCLEOTIDE SEQUENCE</scope>
    <source>
        <strain evidence="2">DP1</strain>
    </source>
</reference>
<keyword evidence="3" id="KW-1185">Reference proteome</keyword>
<dbReference type="Proteomes" id="UP001295684">
    <property type="component" value="Unassembled WGS sequence"/>
</dbReference>
<comment type="caution">
    <text evidence="2">The sequence shown here is derived from an EMBL/GenBank/DDBJ whole genome shotgun (WGS) entry which is preliminary data.</text>
</comment>
<evidence type="ECO:0000313" key="2">
    <source>
        <dbReference type="EMBL" id="CAI2379129.1"/>
    </source>
</evidence>
<evidence type="ECO:0000313" key="3">
    <source>
        <dbReference type="Proteomes" id="UP001295684"/>
    </source>
</evidence>
<gene>
    <name evidence="2" type="ORF">ECRASSUSDP1_LOCUS20538</name>
</gene>
<dbReference type="EMBL" id="CAMPGE010020950">
    <property type="protein sequence ID" value="CAI2379129.1"/>
    <property type="molecule type" value="Genomic_DNA"/>
</dbReference>
<proteinExistence type="predicted"/>
<evidence type="ECO:0000256" key="1">
    <source>
        <dbReference type="SAM" id="MobiDB-lite"/>
    </source>
</evidence>
<sequence>MLRPANENGDTSDFPDIQDPIRESSRKRFLKVDQIMNDSVEEDHFLEETRQEPSMLGRINCMIISESSKRRKHLGKEPNVIYTKSQMKNSRGWLKAYVAHLNPKRMKNPPKGNTFRAKQNRLSNVPSVKYVRPNMSRKKNSHRRALSMPLLCKSIGRASPVVMNQPHAPFCAPARGSLMAKYQGCRKTLDFRAINEKILSLKSMHQRTSKC</sequence>
<dbReference type="AlphaFoldDB" id="A0AAD2D343"/>
<name>A0AAD2D343_EUPCR</name>
<accession>A0AAD2D343</accession>
<organism evidence="2 3">
    <name type="scientific">Euplotes crassus</name>
    <dbReference type="NCBI Taxonomy" id="5936"/>
    <lineage>
        <taxon>Eukaryota</taxon>
        <taxon>Sar</taxon>
        <taxon>Alveolata</taxon>
        <taxon>Ciliophora</taxon>
        <taxon>Intramacronucleata</taxon>
        <taxon>Spirotrichea</taxon>
        <taxon>Hypotrichia</taxon>
        <taxon>Euplotida</taxon>
        <taxon>Euplotidae</taxon>
        <taxon>Moneuplotes</taxon>
    </lineage>
</organism>